<feature type="region of interest" description="Disordered" evidence="3">
    <location>
        <begin position="1"/>
        <end position="90"/>
    </location>
</feature>
<protein>
    <recommendedName>
        <fullName evidence="6">Vacuolar protein sorting-associated protein 51 homolog</fullName>
    </recommendedName>
</protein>
<evidence type="ECO:0000313" key="5">
    <source>
        <dbReference type="Proteomes" id="UP000030763"/>
    </source>
</evidence>
<evidence type="ECO:0000313" key="4">
    <source>
        <dbReference type="EMBL" id="CDJ60512.1"/>
    </source>
</evidence>
<dbReference type="EMBL" id="HG721867">
    <property type="protein sequence ID" value="CDJ60512.1"/>
    <property type="molecule type" value="Genomic_DNA"/>
</dbReference>
<dbReference type="GO" id="GO:0007030">
    <property type="term" value="P:Golgi organization"/>
    <property type="evidence" value="ECO:0007669"/>
    <property type="project" value="TreeGrafter"/>
</dbReference>
<evidence type="ECO:0000256" key="3">
    <source>
        <dbReference type="SAM" id="MobiDB-lite"/>
    </source>
</evidence>
<accession>U6M8H9</accession>
<dbReference type="GO" id="GO:1990745">
    <property type="term" value="C:EARP complex"/>
    <property type="evidence" value="ECO:0007669"/>
    <property type="project" value="TreeGrafter"/>
</dbReference>
<dbReference type="GO" id="GO:0000938">
    <property type="term" value="C:GARP complex"/>
    <property type="evidence" value="ECO:0007669"/>
    <property type="project" value="TreeGrafter"/>
</dbReference>
<dbReference type="PANTHER" id="PTHR15954">
    <property type="entry name" value="VACUOLAR PROTEIN SORTING-ASSOCIATED PROTEIN 51 HOMOLOG"/>
    <property type="match status" value="1"/>
</dbReference>
<dbReference type="VEuPathDB" id="ToxoDB:EMWEY_00031400"/>
<dbReference type="OMA" id="QMLNAYY"/>
<dbReference type="Proteomes" id="UP000030763">
    <property type="component" value="Unassembled WGS sequence"/>
</dbReference>
<evidence type="ECO:0008006" key="6">
    <source>
        <dbReference type="Google" id="ProtNLM"/>
    </source>
</evidence>
<dbReference type="OrthoDB" id="203678at2759"/>
<dbReference type="GeneID" id="25337126"/>
<comment type="similarity">
    <text evidence="1">Belongs to the VPS51 family.</text>
</comment>
<dbReference type="PANTHER" id="PTHR15954:SF4">
    <property type="entry name" value="VACUOLAR PROTEIN SORTING-ASSOCIATED PROTEIN 51 HOMOLOG"/>
    <property type="match status" value="1"/>
</dbReference>
<sequence>MNSTTAGDALGAPSGAPPATPAGGSSTLGRPRSRVQQMLNAYYDLEEISEPDASSEGSPGKADKRETDVQGQHQRGETQDPAVGCKPKEAELEGKQKGIASGVYAQITAGGAFKSALQFLNDMSAVPQSVAAVVSGGPPGSSSSSSGASGSSSTPASLDLNSPSFDMHAFFSAAVERCTLQQLLRLVNELEAEVQVLEQDIHTLVYENYTKFLNATDTVRNARDVMSQVEGQLESLASQVAFIEGSSKKLMDSVHARAAGIEELVAFRQLLEQLQILSSLPQLLRDHLEAGNPETALQLYEHSRLFLAEQKIASPHLQRLLLIKNDADNVCKYAVQLLKQQLDAPEETMKHRLAGIEENRTRRSQVYKNFPTQQPQQQNQPMSAADASRVLRLLLKNGQDPQELLRLFQRGRRHAAFVVLDRCFAKDEPDAAATVPAAAATGEAGEAAASISVASSRPEGKRGRAASADLALEAACRRVSIQYVEVVGEAMKDLLFILKFISVIQADKGSSNTPPKHQEEETEPATLRRVRSAVDAAEKCEFGGLEVEGARSVSSFMCSLIEAAFAPLSALMASTVPAAAAAVRGTSSLATAFARCFDTVLPQQLRQKAVAAAKGAQRKIILQAAALAFKRAYANVTQELLDATAAVIQRQQQQQQQEDGRSGSAAILTADELSAVLAQQHSAAQSIVVEGCVALTDAQQLLQGAAEAAAATPAEADALVRRQIIPWVEGLFELFVRRVVQLTRSTPAAFSGFEEVLRDALGVEAAAPTELQQQQQQHLHQEQQQEELWLKMQVEATLRAALACREGKRPVAEEGQLFPVVLLVYARIGRSLLQIGLPKLEAIGSELFPSLEAGWLGSSSSSSSCTSSNRNACSGASSLHTEQAVSSAAAAPPPPRRLPAVVRLRAAVQSLMTSFVFCRGQEAVQATVTCLAAQYLQQLSRSNKNNDCNSKLPAGTSGCFSPLLKALDSCNQELSLLMNESSQSAAASATSGAPAAAVATAGPHLGSSGSQAVQQQHLQQQHQQHRRLGRPLGRRRSPIEVEMERLFARKQRVFAAVPFSRGKALMALFRIVARAVLEFVRGCCYFNPQQLQQLQVDSAAAAAAVRVYVQTEDASVVDGFFDEIVACAATRCIHNAQQRGGPQGAVLEGTGEGNSILLTESEIEAVLAAERKQKQEEAVPSMPLISATSKATAV</sequence>
<feature type="region of interest" description="Disordered" evidence="3">
    <location>
        <begin position="998"/>
        <end position="1035"/>
    </location>
</feature>
<dbReference type="InterPro" id="IPR014812">
    <property type="entry name" value="Vps51"/>
</dbReference>
<feature type="coiled-coil region" evidence="2">
    <location>
        <begin position="173"/>
        <end position="239"/>
    </location>
</feature>
<dbReference type="GO" id="GO:0032456">
    <property type="term" value="P:endocytic recycling"/>
    <property type="evidence" value="ECO:0007669"/>
    <property type="project" value="TreeGrafter"/>
</dbReference>
<dbReference type="GO" id="GO:0048193">
    <property type="term" value="P:Golgi vesicle transport"/>
    <property type="evidence" value="ECO:0007669"/>
    <property type="project" value="TreeGrafter"/>
</dbReference>
<gene>
    <name evidence="4" type="ORF">EMWEY_00031400</name>
</gene>
<dbReference type="Pfam" id="PF08700">
    <property type="entry name" value="VPS51_Exo84_N"/>
    <property type="match status" value="1"/>
</dbReference>
<dbReference type="GO" id="GO:0007041">
    <property type="term" value="P:lysosomal transport"/>
    <property type="evidence" value="ECO:0007669"/>
    <property type="project" value="TreeGrafter"/>
</dbReference>
<proteinExistence type="inferred from homology"/>
<feature type="compositionally biased region" description="Basic and acidic residues" evidence="3">
    <location>
        <begin position="61"/>
        <end position="78"/>
    </location>
</feature>
<reference evidence="4" key="2">
    <citation type="submission" date="2013-10" db="EMBL/GenBank/DDBJ databases">
        <authorList>
            <person name="Aslett M."/>
        </authorList>
    </citation>
    <scope>NUCLEOTIDE SEQUENCE [LARGE SCALE GENOMIC DNA]</scope>
    <source>
        <strain evidence="4">Weybridge</strain>
    </source>
</reference>
<keyword evidence="5" id="KW-1185">Reference proteome</keyword>
<feature type="compositionally biased region" description="Basic residues" evidence="3">
    <location>
        <begin position="1023"/>
        <end position="1035"/>
    </location>
</feature>
<dbReference type="RefSeq" id="XP_013337162.1">
    <property type="nucleotide sequence ID" value="XM_013481708.1"/>
</dbReference>
<dbReference type="GO" id="GO:0016020">
    <property type="term" value="C:membrane"/>
    <property type="evidence" value="ECO:0007669"/>
    <property type="project" value="TreeGrafter"/>
</dbReference>
<organism evidence="4 5">
    <name type="scientific">Eimeria maxima</name>
    <name type="common">Coccidian parasite</name>
    <dbReference type="NCBI Taxonomy" id="5804"/>
    <lineage>
        <taxon>Eukaryota</taxon>
        <taxon>Sar</taxon>
        <taxon>Alveolata</taxon>
        <taxon>Apicomplexa</taxon>
        <taxon>Conoidasida</taxon>
        <taxon>Coccidia</taxon>
        <taxon>Eucoccidiorida</taxon>
        <taxon>Eimeriorina</taxon>
        <taxon>Eimeriidae</taxon>
        <taxon>Eimeria</taxon>
    </lineage>
</organism>
<keyword evidence="2" id="KW-0175">Coiled coil</keyword>
<feature type="region of interest" description="Disordered" evidence="3">
    <location>
        <begin position="133"/>
        <end position="156"/>
    </location>
</feature>
<reference evidence="4" key="1">
    <citation type="submission" date="2013-10" db="EMBL/GenBank/DDBJ databases">
        <title>Genomic analysis of the causative agents of coccidiosis in chickens.</title>
        <authorList>
            <person name="Reid A.J."/>
            <person name="Blake D."/>
            <person name="Billington K."/>
            <person name="Browne H."/>
            <person name="Dunn M."/>
            <person name="Hung S."/>
            <person name="Kawahara F."/>
            <person name="Miranda-Saavedra D."/>
            <person name="Mourier T."/>
            <person name="Nagra H."/>
            <person name="Otto T.D."/>
            <person name="Rawlings N."/>
            <person name="Sanchez A."/>
            <person name="Sanders M."/>
            <person name="Subramaniam C."/>
            <person name="Tay Y."/>
            <person name="Dear P."/>
            <person name="Doerig C."/>
            <person name="Gruber A."/>
            <person name="Parkinson J."/>
            <person name="Shirley M."/>
            <person name="Wan K.L."/>
            <person name="Berriman M."/>
            <person name="Tomley F."/>
            <person name="Pain A."/>
        </authorList>
    </citation>
    <scope>NUCLEOTIDE SEQUENCE [LARGE SCALE GENOMIC DNA]</scope>
    <source>
        <strain evidence="4">Weybridge</strain>
    </source>
</reference>
<dbReference type="GO" id="GO:0005829">
    <property type="term" value="C:cytosol"/>
    <property type="evidence" value="ECO:0007669"/>
    <property type="project" value="GOC"/>
</dbReference>
<evidence type="ECO:0000256" key="1">
    <source>
        <dbReference type="ARBA" id="ARBA00006080"/>
    </source>
</evidence>
<evidence type="ECO:0000256" key="2">
    <source>
        <dbReference type="SAM" id="Coils"/>
    </source>
</evidence>
<dbReference type="GO" id="GO:0042147">
    <property type="term" value="P:retrograde transport, endosome to Golgi"/>
    <property type="evidence" value="ECO:0007669"/>
    <property type="project" value="TreeGrafter"/>
</dbReference>
<dbReference type="AlphaFoldDB" id="U6M8H9"/>
<name>U6M8H9_EIMMA</name>